<evidence type="ECO:0000256" key="4">
    <source>
        <dbReference type="PROSITE-ProRule" id="PRU00723"/>
    </source>
</evidence>
<dbReference type="SUPFAM" id="SSF90229">
    <property type="entry name" value="CCCH zinc finger"/>
    <property type="match status" value="1"/>
</dbReference>
<comment type="caution">
    <text evidence="7">The sequence shown here is derived from an EMBL/GenBank/DDBJ whole genome shotgun (WGS) entry which is preliminary data.</text>
</comment>
<dbReference type="OrthoDB" id="79367at2759"/>
<feature type="compositionally biased region" description="Basic and acidic residues" evidence="5">
    <location>
        <begin position="118"/>
        <end position="131"/>
    </location>
</feature>
<dbReference type="Pfam" id="PF00642">
    <property type="entry name" value="zf-CCCH"/>
    <property type="match status" value="1"/>
</dbReference>
<dbReference type="GO" id="GO:0008270">
    <property type="term" value="F:zinc ion binding"/>
    <property type="evidence" value="ECO:0007669"/>
    <property type="project" value="UniProtKB-KW"/>
</dbReference>
<accession>A0A9W6TBI4</accession>
<protein>
    <submittedName>
        <fullName evidence="7">Unnamed protein product</fullName>
    </submittedName>
</protein>
<evidence type="ECO:0000256" key="2">
    <source>
        <dbReference type="ARBA" id="ARBA00022771"/>
    </source>
</evidence>
<evidence type="ECO:0000313" key="7">
    <source>
        <dbReference type="EMBL" id="GMF09331.1"/>
    </source>
</evidence>
<feature type="domain" description="C3H1-type" evidence="6">
    <location>
        <begin position="256"/>
        <end position="283"/>
    </location>
</feature>
<keyword evidence="2 4" id="KW-0863">Zinc-finger</keyword>
<name>A0A9W6TBI4_9STRA</name>
<keyword evidence="8" id="KW-1185">Reference proteome</keyword>
<dbReference type="InterPro" id="IPR000571">
    <property type="entry name" value="Znf_CCCH"/>
</dbReference>
<dbReference type="AlphaFoldDB" id="A0A9W6TBI4"/>
<feature type="compositionally biased region" description="Low complexity" evidence="5">
    <location>
        <begin position="322"/>
        <end position="338"/>
    </location>
</feature>
<organism evidence="7 8">
    <name type="scientific">Phytophthora lilii</name>
    <dbReference type="NCBI Taxonomy" id="2077276"/>
    <lineage>
        <taxon>Eukaryota</taxon>
        <taxon>Sar</taxon>
        <taxon>Stramenopiles</taxon>
        <taxon>Oomycota</taxon>
        <taxon>Peronosporomycetes</taxon>
        <taxon>Peronosporales</taxon>
        <taxon>Peronosporaceae</taxon>
        <taxon>Phytophthora</taxon>
    </lineage>
</organism>
<reference evidence="7" key="1">
    <citation type="submission" date="2023-04" db="EMBL/GenBank/DDBJ databases">
        <title>Phytophthora lilii NBRC 32176.</title>
        <authorList>
            <person name="Ichikawa N."/>
            <person name="Sato H."/>
            <person name="Tonouchi N."/>
        </authorList>
    </citation>
    <scope>NUCLEOTIDE SEQUENCE</scope>
    <source>
        <strain evidence="7">NBRC 32176</strain>
    </source>
</reference>
<feature type="compositionally biased region" description="Basic and acidic residues" evidence="5">
    <location>
        <begin position="158"/>
        <end position="168"/>
    </location>
</feature>
<dbReference type="Gene3D" id="4.10.1000.10">
    <property type="entry name" value="Zinc finger, CCCH-type"/>
    <property type="match status" value="1"/>
</dbReference>
<evidence type="ECO:0000256" key="5">
    <source>
        <dbReference type="SAM" id="MobiDB-lite"/>
    </source>
</evidence>
<dbReference type="SMART" id="SM00356">
    <property type="entry name" value="ZnF_C3H1"/>
    <property type="match status" value="1"/>
</dbReference>
<gene>
    <name evidence="7" type="ORF">Plil01_000024200</name>
</gene>
<keyword evidence="1 4" id="KW-0479">Metal-binding</keyword>
<sequence length="473" mass="50946">MLLVSVGDCVLPSYSSALFLFLKEEQSGNVTPRTSPGKLASLLSIIKQKKEEQVHSGDQQQPRSQDTYDRRQRDDAGAYNHRSYGERRNDDQRYDRRDVGGIMGDAPGVPVGSGRIRRAPDDREDERDPKKARGSRWGPPKLDNPPSNDRPSPIITSLDREGDYRSDSGRPGYRSPVSSRQAPLLQSPRGDQPRHEEWNRNAPSSRGSGAGWPREGVRSPQTGGRHNANPYEQGGSQRSPFAESDDRRSPGNRIPGTSGELCRNFLAGRCTFGDRCCFAHGEDELDKSARQPSRAPAHGDQNGGRWQPSPNSRPGLEQAPQSRISPSANAPAPPQARSYGAAQVYNEPHGDRGSRGGDSSVSYANAAAPSPGGRRLPPDHQPAATASTQGYPGAYDTTGSSYTNQGSSFSSTADQGRSRVPGGTLVLPSPGSGGQSLGDRTAAAPTSAKVLEDEDDDGDTIEPEFTLQYDDDD</sequence>
<evidence type="ECO:0000259" key="6">
    <source>
        <dbReference type="PROSITE" id="PS50103"/>
    </source>
</evidence>
<feature type="compositionally biased region" description="Acidic residues" evidence="5">
    <location>
        <begin position="452"/>
        <end position="462"/>
    </location>
</feature>
<dbReference type="InterPro" id="IPR036855">
    <property type="entry name" value="Znf_CCCH_sf"/>
</dbReference>
<dbReference type="EMBL" id="BSXW01000009">
    <property type="protein sequence ID" value="GMF09331.1"/>
    <property type="molecule type" value="Genomic_DNA"/>
</dbReference>
<evidence type="ECO:0000256" key="1">
    <source>
        <dbReference type="ARBA" id="ARBA00022723"/>
    </source>
</evidence>
<dbReference type="PROSITE" id="PS50103">
    <property type="entry name" value="ZF_C3H1"/>
    <property type="match status" value="1"/>
</dbReference>
<feature type="region of interest" description="Disordered" evidence="5">
    <location>
        <begin position="50"/>
        <end position="260"/>
    </location>
</feature>
<feature type="region of interest" description="Disordered" evidence="5">
    <location>
        <begin position="285"/>
        <end position="473"/>
    </location>
</feature>
<feature type="compositionally biased region" description="Polar residues" evidence="5">
    <location>
        <begin position="56"/>
        <end position="65"/>
    </location>
</feature>
<proteinExistence type="predicted"/>
<evidence type="ECO:0000313" key="8">
    <source>
        <dbReference type="Proteomes" id="UP001165083"/>
    </source>
</evidence>
<dbReference type="Proteomes" id="UP001165083">
    <property type="component" value="Unassembled WGS sequence"/>
</dbReference>
<feature type="zinc finger region" description="C3H1-type" evidence="4">
    <location>
        <begin position="256"/>
        <end position="283"/>
    </location>
</feature>
<keyword evidence="3 4" id="KW-0862">Zinc</keyword>
<feature type="compositionally biased region" description="Basic and acidic residues" evidence="5">
    <location>
        <begin position="83"/>
        <end position="99"/>
    </location>
</feature>
<feature type="compositionally biased region" description="Basic and acidic residues" evidence="5">
    <location>
        <begin position="66"/>
        <end position="76"/>
    </location>
</feature>
<feature type="compositionally biased region" description="Polar residues" evidence="5">
    <location>
        <begin position="397"/>
        <end position="415"/>
    </location>
</feature>
<evidence type="ECO:0000256" key="3">
    <source>
        <dbReference type="ARBA" id="ARBA00022833"/>
    </source>
</evidence>